<reference evidence="9 10" key="1">
    <citation type="submission" date="2022-03" db="EMBL/GenBank/DDBJ databases">
        <title>Draft genome sequence of Furfurilactobacillus curtus JCM 31185.</title>
        <authorList>
            <person name="Suzuki S."/>
            <person name="Endo A."/>
            <person name="Kajikawa A."/>
        </authorList>
    </citation>
    <scope>NUCLEOTIDE SEQUENCE [LARGE SCALE GENOMIC DNA]</scope>
    <source>
        <strain evidence="9 10">JCM 31185</strain>
    </source>
</reference>
<name>A0ABQ5JQ14_9LACO</name>
<comment type="cofactor">
    <cofactor evidence="7">
        <name>Zn(2+)</name>
        <dbReference type="ChEBI" id="CHEBI:29105"/>
    </cofactor>
    <text evidence="7">Binds 2 Zn(2+) ions per subunit.</text>
</comment>
<evidence type="ECO:0000256" key="5">
    <source>
        <dbReference type="ARBA" id="ARBA00022833"/>
    </source>
</evidence>
<feature type="binding site" evidence="7">
    <location>
        <position position="150"/>
    </location>
    <ligand>
        <name>Zn(2+)</name>
        <dbReference type="ChEBI" id="CHEBI:29105"/>
        <label>1</label>
    </ligand>
</feature>
<dbReference type="EC" id="3.5.2.3" evidence="7"/>
<evidence type="ECO:0000256" key="7">
    <source>
        <dbReference type="HAMAP-Rule" id="MF_00220"/>
    </source>
</evidence>
<feature type="binding site" evidence="7">
    <location>
        <position position="229"/>
    </location>
    <ligand>
        <name>Zn(2+)</name>
        <dbReference type="ChEBI" id="CHEBI:29105"/>
        <label>2</label>
    </ligand>
</feature>
<feature type="binding site" evidence="7">
    <location>
        <position position="58"/>
    </location>
    <ligand>
        <name>Zn(2+)</name>
        <dbReference type="ChEBI" id="CHEBI:29105"/>
        <label>1</label>
    </ligand>
</feature>
<feature type="binding site" evidence="7">
    <location>
        <position position="307"/>
    </location>
    <ligand>
        <name>substrate</name>
    </ligand>
</feature>
<feature type="binding site" evidence="7">
    <location>
        <begin position="60"/>
        <end position="62"/>
    </location>
    <ligand>
        <name>substrate</name>
    </ligand>
</feature>
<feature type="binding site" evidence="7">
    <location>
        <position position="150"/>
    </location>
    <ligand>
        <name>Zn(2+)</name>
        <dbReference type="ChEBI" id="CHEBI:29105"/>
        <label>2</label>
    </ligand>
</feature>
<feature type="binding site" evidence="7">
    <location>
        <begin position="321"/>
        <end position="322"/>
    </location>
    <ligand>
        <name>substrate</name>
    </ligand>
</feature>
<dbReference type="SUPFAM" id="SSF51338">
    <property type="entry name" value="Composite domain of metallo-dependent hydrolases"/>
    <property type="match status" value="1"/>
</dbReference>
<dbReference type="InterPro" id="IPR002195">
    <property type="entry name" value="Dihydroorotase_CS"/>
</dbReference>
<gene>
    <name evidence="7 9" type="primary">pyrC</name>
    <name evidence="9" type="ORF">JCM31185_07330</name>
</gene>
<dbReference type="EMBL" id="BQXO01000002">
    <property type="protein sequence ID" value="GKT05444.1"/>
    <property type="molecule type" value="Genomic_DNA"/>
</dbReference>
<feature type="active site" evidence="7">
    <location>
        <position position="303"/>
    </location>
</feature>
<comment type="similarity">
    <text evidence="2 7">Belongs to the metallo-dependent hydrolases superfamily. DHOase family. Class I DHOase subfamily.</text>
</comment>
<dbReference type="PROSITE" id="PS00482">
    <property type="entry name" value="DIHYDROOROTASE_1"/>
    <property type="match status" value="1"/>
</dbReference>
<dbReference type="HAMAP" id="MF_00220_B">
    <property type="entry name" value="PyrC_classI_B"/>
    <property type="match status" value="1"/>
</dbReference>
<dbReference type="InterPro" id="IPR024403">
    <property type="entry name" value="DHOase_cat"/>
</dbReference>
<dbReference type="Gene3D" id="2.30.40.10">
    <property type="entry name" value="Urease, subunit C, domain 1"/>
    <property type="match status" value="1"/>
</dbReference>
<evidence type="ECO:0000256" key="3">
    <source>
        <dbReference type="ARBA" id="ARBA00022723"/>
    </source>
</evidence>
<keyword evidence="10" id="KW-1185">Reference proteome</keyword>
<comment type="function">
    <text evidence="1 7">Catalyzes the reversible cyclization of carbamoyl aspartate to dihydroorotate.</text>
</comment>
<dbReference type="PROSITE" id="PS00483">
    <property type="entry name" value="DIHYDROOROTASE_2"/>
    <property type="match status" value="1"/>
</dbReference>
<dbReference type="PANTHER" id="PTHR43668:SF2">
    <property type="entry name" value="ALLANTOINASE"/>
    <property type="match status" value="1"/>
</dbReference>
<dbReference type="SUPFAM" id="SSF51556">
    <property type="entry name" value="Metallo-dependent hydrolases"/>
    <property type="match status" value="1"/>
</dbReference>
<feature type="binding site" evidence="7">
    <location>
        <position position="303"/>
    </location>
    <ligand>
        <name>Zn(2+)</name>
        <dbReference type="ChEBI" id="CHEBI:29105"/>
        <label>1</label>
    </ligand>
</feature>
<dbReference type="Gene3D" id="3.20.20.140">
    <property type="entry name" value="Metal-dependent hydrolases"/>
    <property type="match status" value="1"/>
</dbReference>
<accession>A0ABQ5JQ14</accession>
<evidence type="ECO:0000256" key="6">
    <source>
        <dbReference type="ARBA" id="ARBA00022975"/>
    </source>
</evidence>
<comment type="caution">
    <text evidence="9">The sequence shown here is derived from an EMBL/GenBank/DDBJ whole genome shotgun (WGS) entry which is preliminary data.</text>
</comment>
<feature type="binding site" evidence="7">
    <location>
        <position position="177"/>
    </location>
    <ligand>
        <name>Zn(2+)</name>
        <dbReference type="ChEBI" id="CHEBI:29105"/>
        <label>2</label>
    </ligand>
</feature>
<feature type="domain" description="Dihydroorotase catalytic" evidence="8">
    <location>
        <begin position="47"/>
        <end position="234"/>
    </location>
</feature>
<dbReference type="Pfam" id="PF12890">
    <property type="entry name" value="DHOase"/>
    <property type="match status" value="1"/>
</dbReference>
<dbReference type="RefSeq" id="WP_407882698.1">
    <property type="nucleotide sequence ID" value="NZ_BQXO01000002.1"/>
</dbReference>
<evidence type="ECO:0000259" key="8">
    <source>
        <dbReference type="Pfam" id="PF12890"/>
    </source>
</evidence>
<dbReference type="InterPro" id="IPR004722">
    <property type="entry name" value="DHOase"/>
</dbReference>
<dbReference type="InterPro" id="IPR050138">
    <property type="entry name" value="DHOase/Allantoinase_Hydrolase"/>
</dbReference>
<evidence type="ECO:0000313" key="10">
    <source>
        <dbReference type="Proteomes" id="UP001628078"/>
    </source>
</evidence>
<keyword evidence="3 7" id="KW-0479">Metal-binding</keyword>
<dbReference type="InterPro" id="IPR032466">
    <property type="entry name" value="Metal_Hydrolase"/>
</dbReference>
<comment type="pathway">
    <text evidence="7">Pyrimidine metabolism; UMP biosynthesis via de novo pathway; (S)-dihydroorotate from bicarbonate: step 3/3.</text>
</comment>
<dbReference type="PANTHER" id="PTHR43668">
    <property type="entry name" value="ALLANTOINASE"/>
    <property type="match status" value="1"/>
</dbReference>
<keyword evidence="6 7" id="KW-0665">Pyrimidine biosynthesis</keyword>
<keyword evidence="5 7" id="KW-0862">Zinc</keyword>
<feature type="binding site" evidence="7">
    <location>
        <position position="92"/>
    </location>
    <ligand>
        <name>substrate</name>
    </ligand>
</feature>
<protein>
    <recommendedName>
        <fullName evidence="7">Dihydroorotase</fullName>
        <shortName evidence="7">DHOase</shortName>
        <ecNumber evidence="7">3.5.2.3</ecNumber>
    </recommendedName>
</protein>
<keyword evidence="4 7" id="KW-0378">Hydrolase</keyword>
<organism evidence="9 10">
    <name type="scientific">Furfurilactobacillus curtus</name>
    <dbReference type="NCBI Taxonomy" id="1746200"/>
    <lineage>
        <taxon>Bacteria</taxon>
        <taxon>Bacillati</taxon>
        <taxon>Bacillota</taxon>
        <taxon>Bacilli</taxon>
        <taxon>Lactobacillales</taxon>
        <taxon>Lactobacillaceae</taxon>
        <taxon>Furfurilactobacillus</taxon>
    </lineage>
</organism>
<dbReference type="CDD" id="cd01317">
    <property type="entry name" value="DHOase_IIa"/>
    <property type="match status" value="1"/>
</dbReference>
<evidence type="ECO:0000256" key="4">
    <source>
        <dbReference type="ARBA" id="ARBA00022801"/>
    </source>
</evidence>
<sequence>MTRLLIKHAQMVEQPEQLIDVLIEDEQIAAIGSSLAVSGVEVIDARGALIMPGLVDVHVHFRDPGQTDKETITTGSKAAARGGFTTVLAMPNVQPVPNTAATLHEMVIHNHEKGLVHIEQYAAVSAELTDQSINDLVGLAQTGAVAFSNDGKGVQSAATMLAAMKAAVKANRVISAHLEDNDLMGHGVVDQSVADQLQVAGIDPLAETSQLARDLVLAQATGAHYHVAHLSTKNGVELVRLAKLHGVHVTAEVTPHHLLLDTTAIHTRKDVNLKMNPPLRTPTDRAAVVAGLLDGTIDMVATDHAPHTVADKAGDMVSAAFGITGLETCFPLLYTHLVRPGIATLAQVQRWLNQAPAKAFKLSAPTTIRVGQKADLALFDLEHAHTIQADEFASKSVNTPFIGEKVYGMTVATIVDGQLVYRAD</sequence>
<evidence type="ECO:0000256" key="2">
    <source>
        <dbReference type="ARBA" id="ARBA00010286"/>
    </source>
</evidence>
<evidence type="ECO:0000313" key="9">
    <source>
        <dbReference type="EMBL" id="GKT05444.1"/>
    </source>
</evidence>
<dbReference type="InterPro" id="IPR011059">
    <property type="entry name" value="Metal-dep_hydrolase_composite"/>
</dbReference>
<evidence type="ECO:0000256" key="1">
    <source>
        <dbReference type="ARBA" id="ARBA00002368"/>
    </source>
</evidence>
<dbReference type="Proteomes" id="UP001628078">
    <property type="component" value="Unassembled WGS sequence"/>
</dbReference>
<proteinExistence type="inferred from homology"/>
<feature type="binding site" evidence="7">
    <location>
        <position position="276"/>
    </location>
    <ligand>
        <name>substrate</name>
    </ligand>
</feature>
<dbReference type="NCBIfam" id="TIGR00857">
    <property type="entry name" value="pyrC_multi"/>
    <property type="match status" value="1"/>
</dbReference>
<feature type="binding site" evidence="7">
    <location>
        <position position="60"/>
    </location>
    <ligand>
        <name>Zn(2+)</name>
        <dbReference type="ChEBI" id="CHEBI:29105"/>
        <label>1</label>
    </ligand>
</feature>
<comment type="catalytic activity">
    <reaction evidence="7">
        <text>(S)-dihydroorotate + H2O = N-carbamoyl-L-aspartate + H(+)</text>
        <dbReference type="Rhea" id="RHEA:24296"/>
        <dbReference type="ChEBI" id="CHEBI:15377"/>
        <dbReference type="ChEBI" id="CHEBI:15378"/>
        <dbReference type="ChEBI" id="CHEBI:30864"/>
        <dbReference type="ChEBI" id="CHEBI:32814"/>
        <dbReference type="EC" id="3.5.2.3"/>
    </reaction>
</comment>